<evidence type="ECO:0000256" key="1">
    <source>
        <dbReference type="SAM" id="Phobius"/>
    </source>
</evidence>
<reference evidence="2" key="1">
    <citation type="submission" date="2010-07" db="EMBL/GenBank/DDBJ databases">
        <authorList>
            <person name="Muzny D."/>
            <person name="Qin X."/>
            <person name="Buhay C."/>
            <person name="Dugan-Rocha S."/>
            <person name="Ding Y."/>
            <person name="Chen G."/>
            <person name="Hawes A."/>
            <person name="Holder M."/>
            <person name="Jhangiani S."/>
            <person name="Johnson A."/>
            <person name="Khan Z."/>
            <person name="Li Z."/>
            <person name="Liu W."/>
            <person name="Liu X."/>
            <person name="Perez L."/>
            <person name="Shen H."/>
            <person name="Wang Q."/>
            <person name="Watt J."/>
            <person name="Xi L."/>
            <person name="Xin Y."/>
            <person name="Zhou J."/>
            <person name="Deng J."/>
            <person name="Jiang H."/>
            <person name="Liu Y."/>
            <person name="Qu J."/>
            <person name="Song X.-Z."/>
            <person name="Zhang L."/>
            <person name="Villasana D."/>
            <person name="Johnson A."/>
            <person name="Liu J."/>
            <person name="Liyanage D."/>
            <person name="Lorensuhewa L."/>
            <person name="Robinson T."/>
            <person name="Song A."/>
            <person name="Song B.-B."/>
            <person name="Dinh H."/>
            <person name="Thornton R."/>
            <person name="Coyle M."/>
            <person name="Francisco L."/>
            <person name="Jackson L."/>
            <person name="Javaid M."/>
            <person name="Korchina V."/>
            <person name="Kovar C."/>
            <person name="Mata R."/>
            <person name="Mathew T."/>
            <person name="Ngo R."/>
            <person name="Nguyen L."/>
            <person name="Nguyen N."/>
            <person name="Okwuonu G."/>
            <person name="Ongeri F."/>
            <person name="Pham C."/>
            <person name="Simmons D."/>
            <person name="Wilczek-Boney K."/>
            <person name="Hale W."/>
            <person name="Jakkamsetti A."/>
            <person name="Pham P."/>
            <person name="Ruth R."/>
            <person name="San Lucas F."/>
            <person name="Warren J."/>
            <person name="Zhang J."/>
            <person name="Zhao Z."/>
            <person name="Zhou C."/>
            <person name="Zhu D."/>
            <person name="Lee S."/>
            <person name="Bess C."/>
            <person name="Blankenburg K."/>
            <person name="Forbes L."/>
            <person name="Fu Q."/>
            <person name="Gubbala S."/>
            <person name="Hirani K."/>
            <person name="Jayaseelan J.C."/>
            <person name="Lara F."/>
            <person name="Munidasa M."/>
            <person name="Palculict T."/>
            <person name="Patil S."/>
            <person name="Pu L.-L."/>
            <person name="Saada N."/>
            <person name="Tang L."/>
            <person name="Weissenberger G."/>
            <person name="Zhu Y."/>
            <person name="Hemphill L."/>
            <person name="Shang Y."/>
            <person name="Youmans B."/>
            <person name="Ayvaz T."/>
            <person name="Ross M."/>
            <person name="Santibanez J."/>
            <person name="Aqrawi P."/>
            <person name="Gross S."/>
            <person name="Joshi V."/>
            <person name="Fowler G."/>
            <person name="Nazareth L."/>
            <person name="Reid J."/>
            <person name="Worley K."/>
            <person name="Petrosino J."/>
            <person name="Highlander S."/>
            <person name="Gibbs R."/>
        </authorList>
    </citation>
    <scope>NUCLEOTIDE SEQUENCE [LARGE SCALE GENOMIC DNA]</scope>
    <source>
        <strain evidence="2">ATCC 33861</strain>
    </source>
</reference>
<protein>
    <submittedName>
        <fullName evidence="2">Uncharacterized protein</fullName>
    </submittedName>
</protein>
<keyword evidence="3" id="KW-1185">Reference proteome</keyword>
<proteinExistence type="predicted"/>
<feature type="transmembrane region" description="Helical" evidence="1">
    <location>
        <begin position="50"/>
        <end position="67"/>
    </location>
</feature>
<evidence type="ECO:0000313" key="2">
    <source>
        <dbReference type="EMBL" id="EFK59191.1"/>
    </source>
</evidence>
<organism evidence="2 3">
    <name type="scientific">Sphingobacterium spiritivorum ATCC 33861</name>
    <dbReference type="NCBI Taxonomy" id="525373"/>
    <lineage>
        <taxon>Bacteria</taxon>
        <taxon>Pseudomonadati</taxon>
        <taxon>Bacteroidota</taxon>
        <taxon>Sphingobacteriia</taxon>
        <taxon>Sphingobacteriales</taxon>
        <taxon>Sphingobacteriaceae</taxon>
        <taxon>Sphingobacterium</taxon>
    </lineage>
</organism>
<comment type="caution">
    <text evidence="2">The sequence shown here is derived from an EMBL/GenBank/DDBJ whole genome shotgun (WGS) entry which is preliminary data.</text>
</comment>
<gene>
    <name evidence="2" type="ORF">HMPREF0766_10108</name>
</gene>
<dbReference type="Proteomes" id="UP000006258">
    <property type="component" value="Unassembled WGS sequence"/>
</dbReference>
<dbReference type="HOGENOM" id="CLU_2791859_0_0_10"/>
<sequence>MPRSEILSSPQVCVLCISTIIFILQKYLFPRRITNPGPDIKSKFRKKCRIAVLAAGLLFVCKMSYVFL</sequence>
<keyword evidence="1" id="KW-0812">Transmembrane</keyword>
<dbReference type="STRING" id="525373.HMPREF0766_10108"/>
<keyword evidence="1" id="KW-1133">Transmembrane helix</keyword>
<dbReference type="AlphaFoldDB" id="D7VGI9"/>
<keyword evidence="1" id="KW-0472">Membrane</keyword>
<dbReference type="EMBL" id="ACHA02000002">
    <property type="protein sequence ID" value="EFK59191.1"/>
    <property type="molecule type" value="Genomic_DNA"/>
</dbReference>
<evidence type="ECO:0000313" key="3">
    <source>
        <dbReference type="Proteomes" id="UP000006258"/>
    </source>
</evidence>
<name>D7VGI9_SPHSI</name>
<accession>D7VGI9</accession>
<feature type="transmembrane region" description="Helical" evidence="1">
    <location>
        <begin position="6"/>
        <end position="29"/>
    </location>
</feature>